<keyword evidence="3" id="KW-1185">Reference proteome</keyword>
<proteinExistence type="predicted"/>
<feature type="compositionally biased region" description="Low complexity" evidence="1">
    <location>
        <begin position="167"/>
        <end position="183"/>
    </location>
</feature>
<dbReference type="AlphaFoldDB" id="A0A369JID9"/>
<accession>A0A369JID9</accession>
<dbReference type="EMBL" id="LUEZ02000081">
    <property type="protein sequence ID" value="RDB19174.1"/>
    <property type="molecule type" value="Genomic_DNA"/>
</dbReference>
<feature type="compositionally biased region" description="Polar residues" evidence="1">
    <location>
        <begin position="72"/>
        <end position="85"/>
    </location>
</feature>
<feature type="compositionally biased region" description="Basic and acidic residues" evidence="1">
    <location>
        <begin position="104"/>
        <end position="113"/>
    </location>
</feature>
<evidence type="ECO:0000313" key="2">
    <source>
        <dbReference type="EMBL" id="RDB19174.1"/>
    </source>
</evidence>
<reference evidence="2" key="1">
    <citation type="submission" date="2018-04" db="EMBL/GenBank/DDBJ databases">
        <title>Whole genome sequencing of Hypsizygus marmoreus.</title>
        <authorList>
            <person name="Choi I.-G."/>
            <person name="Min B."/>
            <person name="Kim J.-G."/>
            <person name="Kim S."/>
            <person name="Oh Y.-L."/>
            <person name="Kong W.-S."/>
            <person name="Park H."/>
            <person name="Jeong J."/>
            <person name="Song E.-S."/>
        </authorList>
    </citation>
    <scope>NUCLEOTIDE SEQUENCE [LARGE SCALE GENOMIC DNA]</scope>
    <source>
        <strain evidence="2">51987-8</strain>
    </source>
</reference>
<dbReference type="Proteomes" id="UP000076154">
    <property type="component" value="Unassembled WGS sequence"/>
</dbReference>
<protein>
    <submittedName>
        <fullName evidence="2">Uncharacterized protein</fullName>
    </submittedName>
</protein>
<feature type="compositionally biased region" description="Low complexity" evidence="1">
    <location>
        <begin position="17"/>
        <end position="32"/>
    </location>
</feature>
<name>A0A369JID9_HYPMA</name>
<dbReference type="InParanoid" id="A0A369JID9"/>
<gene>
    <name evidence="2" type="ORF">Hypma_014189</name>
</gene>
<sequence>MARRSEFCASCRLSATSTTSSPLISPTISLTPHVRRTPIQTLDPNPGTVLPSTRQRSRPPITTHLPAPHPIDTQSPHTPSNTPRRANNTLKIVCVLLSSISSQHDPRDMDTPRMRKATNGTRKEQSRHLRSSSPNPIQLRSATSLHDTTRTPLLSTPMALDPQDPCSSRARTSDASTDSSASSVQQPQDSVET</sequence>
<feature type="compositionally biased region" description="Polar residues" evidence="1">
    <location>
        <begin position="184"/>
        <end position="193"/>
    </location>
</feature>
<comment type="caution">
    <text evidence="2">The sequence shown here is derived from an EMBL/GenBank/DDBJ whole genome shotgun (WGS) entry which is preliminary data.</text>
</comment>
<evidence type="ECO:0000256" key="1">
    <source>
        <dbReference type="SAM" id="MobiDB-lite"/>
    </source>
</evidence>
<feature type="region of interest" description="Disordered" evidence="1">
    <location>
        <begin position="17"/>
        <end position="85"/>
    </location>
</feature>
<feature type="compositionally biased region" description="Polar residues" evidence="1">
    <location>
        <begin position="131"/>
        <end position="154"/>
    </location>
</feature>
<evidence type="ECO:0000313" key="3">
    <source>
        <dbReference type="Proteomes" id="UP000076154"/>
    </source>
</evidence>
<organism evidence="2 3">
    <name type="scientific">Hypsizygus marmoreus</name>
    <name type="common">White beech mushroom</name>
    <name type="synonym">Agaricus marmoreus</name>
    <dbReference type="NCBI Taxonomy" id="39966"/>
    <lineage>
        <taxon>Eukaryota</taxon>
        <taxon>Fungi</taxon>
        <taxon>Dikarya</taxon>
        <taxon>Basidiomycota</taxon>
        <taxon>Agaricomycotina</taxon>
        <taxon>Agaricomycetes</taxon>
        <taxon>Agaricomycetidae</taxon>
        <taxon>Agaricales</taxon>
        <taxon>Tricholomatineae</taxon>
        <taxon>Lyophyllaceae</taxon>
        <taxon>Hypsizygus</taxon>
    </lineage>
</organism>
<feature type="region of interest" description="Disordered" evidence="1">
    <location>
        <begin position="101"/>
        <end position="193"/>
    </location>
</feature>